<keyword evidence="1" id="KW-0472">Membrane</keyword>
<feature type="transmembrane region" description="Helical" evidence="1">
    <location>
        <begin position="95"/>
        <end position="115"/>
    </location>
</feature>
<sequence length="122" mass="13769">MTDSLAISTLDADSQTAYALFWAIYAAGFALFYWAMSKLIRWVPLYGLRTLLKAALIVLIATPVQSATVDGWWVPAWLYGGYETFLGDPSEAARAFFNMGAAAMIMILVWILDLVRYRFTRR</sequence>
<gene>
    <name evidence="2" type="ORF">ACFOZ5_19465</name>
</gene>
<keyword evidence="3" id="KW-1185">Reference proteome</keyword>
<name>A0ABV8QNG5_9GAMM</name>
<dbReference type="Proteomes" id="UP001595798">
    <property type="component" value="Unassembled WGS sequence"/>
</dbReference>
<feature type="transmembrane region" description="Helical" evidence="1">
    <location>
        <begin position="56"/>
        <end position="75"/>
    </location>
</feature>
<evidence type="ECO:0000313" key="3">
    <source>
        <dbReference type="Proteomes" id="UP001595798"/>
    </source>
</evidence>
<organism evidence="2 3">
    <name type="scientific">Marinobacter lacisalsi</name>
    <dbReference type="NCBI Taxonomy" id="475979"/>
    <lineage>
        <taxon>Bacteria</taxon>
        <taxon>Pseudomonadati</taxon>
        <taxon>Pseudomonadota</taxon>
        <taxon>Gammaproteobacteria</taxon>
        <taxon>Pseudomonadales</taxon>
        <taxon>Marinobacteraceae</taxon>
        <taxon>Marinobacter</taxon>
    </lineage>
</organism>
<evidence type="ECO:0000256" key="1">
    <source>
        <dbReference type="SAM" id="Phobius"/>
    </source>
</evidence>
<dbReference type="RefSeq" id="WP_379890526.1">
    <property type="nucleotide sequence ID" value="NZ_JBHSDI010000064.1"/>
</dbReference>
<evidence type="ECO:0000313" key="2">
    <source>
        <dbReference type="EMBL" id="MFC4261205.1"/>
    </source>
</evidence>
<protein>
    <submittedName>
        <fullName evidence="2">Uncharacterized protein</fullName>
    </submittedName>
</protein>
<dbReference type="EMBL" id="JBHSDI010000064">
    <property type="protein sequence ID" value="MFC4261205.1"/>
    <property type="molecule type" value="Genomic_DNA"/>
</dbReference>
<proteinExistence type="predicted"/>
<feature type="transmembrane region" description="Helical" evidence="1">
    <location>
        <begin position="16"/>
        <end position="35"/>
    </location>
</feature>
<reference evidence="3" key="1">
    <citation type="journal article" date="2019" name="Int. J. Syst. Evol. Microbiol.">
        <title>The Global Catalogue of Microorganisms (GCM) 10K type strain sequencing project: providing services to taxonomists for standard genome sequencing and annotation.</title>
        <authorList>
            <consortium name="The Broad Institute Genomics Platform"/>
            <consortium name="The Broad Institute Genome Sequencing Center for Infectious Disease"/>
            <person name="Wu L."/>
            <person name="Ma J."/>
        </authorList>
    </citation>
    <scope>NUCLEOTIDE SEQUENCE [LARGE SCALE GENOMIC DNA]</scope>
    <source>
        <strain evidence="3">CECT 7297</strain>
    </source>
</reference>
<keyword evidence="1" id="KW-0812">Transmembrane</keyword>
<keyword evidence="1" id="KW-1133">Transmembrane helix</keyword>
<accession>A0ABV8QNG5</accession>
<comment type="caution">
    <text evidence="2">The sequence shown here is derived from an EMBL/GenBank/DDBJ whole genome shotgun (WGS) entry which is preliminary data.</text>
</comment>